<dbReference type="Pfam" id="PF04011">
    <property type="entry name" value="LemA"/>
    <property type="match status" value="1"/>
</dbReference>
<keyword evidence="9" id="KW-1185">Reference proteome</keyword>
<dbReference type="Gene3D" id="1.20.1440.20">
    <property type="entry name" value="LemA-like domain"/>
    <property type="match status" value="1"/>
</dbReference>
<evidence type="ECO:0000256" key="3">
    <source>
        <dbReference type="ARBA" id="ARBA00022692"/>
    </source>
</evidence>
<reference evidence="8 9" key="1">
    <citation type="submission" date="2015-12" db="EMBL/GenBank/DDBJ databases">
        <title>Complete genome sequence of a multi-drug resistant strain Acidovorax sp. 12322-1.</title>
        <authorList>
            <person name="Ming D."/>
            <person name="Wang M."/>
            <person name="Hu S."/>
            <person name="Zhou Y."/>
            <person name="Jiang T."/>
        </authorList>
    </citation>
    <scope>NUCLEOTIDE SEQUENCE [LARGE SCALE GENOMIC DNA]</scope>
    <source>
        <strain evidence="8 9">12322-1</strain>
    </source>
</reference>
<name>A0A0W7YW30_9BURK</name>
<dbReference type="InterPro" id="IPR007156">
    <property type="entry name" value="MamQ_LemA"/>
</dbReference>
<keyword evidence="6" id="KW-0175">Coiled coil</keyword>
<protein>
    <recommendedName>
        <fullName evidence="11">LemA family protein</fullName>
    </recommendedName>
</protein>
<evidence type="ECO:0000256" key="5">
    <source>
        <dbReference type="ARBA" id="ARBA00023136"/>
    </source>
</evidence>
<comment type="similarity">
    <text evidence="2">Belongs to the LemA family.</text>
</comment>
<dbReference type="InterPro" id="IPR023353">
    <property type="entry name" value="LemA-like_dom_sf"/>
</dbReference>
<dbReference type="SUPFAM" id="SSF140478">
    <property type="entry name" value="LemA-like"/>
    <property type="match status" value="1"/>
</dbReference>
<evidence type="ECO:0000313" key="9">
    <source>
        <dbReference type="Proteomes" id="UP000053300"/>
    </source>
</evidence>
<dbReference type="PANTHER" id="PTHR34478:SF1">
    <property type="entry name" value="PROTEIN LEMA"/>
    <property type="match status" value="1"/>
</dbReference>
<dbReference type="RefSeq" id="WP_054065649.1">
    <property type="nucleotide sequence ID" value="NZ_CP020121.1"/>
</dbReference>
<dbReference type="STRING" id="225992.B5M06_09285"/>
<proteinExistence type="inferred from homology"/>
<keyword evidence="4" id="KW-1133">Transmembrane helix</keyword>
<dbReference type="GeneID" id="83039514"/>
<dbReference type="PANTHER" id="PTHR34478">
    <property type="entry name" value="PROTEIN LEMA"/>
    <property type="match status" value="1"/>
</dbReference>
<reference evidence="7 10" key="2">
    <citation type="submission" date="2017-03" db="EMBL/GenBank/DDBJ databases">
        <title>Rapid Whole Genome Sequencing of Comamonas kerstersii Causing Continuous ambulatory Peritoneal Dialysis-Associated Peritonitis.</title>
        <authorList>
            <person name="Zheng B."/>
        </authorList>
    </citation>
    <scope>NUCLEOTIDE SEQUENCE [LARGE SCALE GENOMIC DNA]</scope>
    <source>
        <strain evidence="7 10">8943</strain>
    </source>
</reference>
<accession>A0A0W7YW30</accession>
<sequence length="197" mass="21794">MGSTFIVVLALLVVLALWGAAVYNRLRLLRNRVENAWSQIDVQLKRRHDLIPNLVEVARGYMQHEASTLEAVARARSQAVQASEALRGHTGQAQALGALAAAEQALGSSLGRLMVVAEAYPELKADAQMQSLSEEIASTENRIGFARQAYNDEVMAFNNKASQFPDLIWARLLGFAHMDMLQSTMNEQERQAPSVRF</sequence>
<evidence type="ECO:0008006" key="11">
    <source>
        <dbReference type="Google" id="ProtNLM"/>
    </source>
</evidence>
<evidence type="ECO:0000313" key="10">
    <source>
        <dbReference type="Proteomes" id="UP000242792"/>
    </source>
</evidence>
<evidence type="ECO:0000313" key="7">
    <source>
        <dbReference type="EMBL" id="AQZ99878.1"/>
    </source>
</evidence>
<dbReference type="OrthoDB" id="9804152at2"/>
<evidence type="ECO:0000256" key="1">
    <source>
        <dbReference type="ARBA" id="ARBA00004167"/>
    </source>
</evidence>
<dbReference type="Proteomes" id="UP000053300">
    <property type="component" value="Unassembled WGS sequence"/>
</dbReference>
<gene>
    <name evidence="8" type="ORF">AS359_00895</name>
    <name evidence="7" type="ORF">B5M06_09285</name>
</gene>
<evidence type="ECO:0000313" key="8">
    <source>
        <dbReference type="EMBL" id="KUF39280.1"/>
    </source>
</evidence>
<evidence type="ECO:0000256" key="6">
    <source>
        <dbReference type="SAM" id="Coils"/>
    </source>
</evidence>
<evidence type="ECO:0000256" key="4">
    <source>
        <dbReference type="ARBA" id="ARBA00022989"/>
    </source>
</evidence>
<keyword evidence="5" id="KW-0472">Membrane</keyword>
<comment type="subcellular location">
    <subcellularLocation>
        <location evidence="1">Membrane</location>
        <topology evidence="1">Single-pass membrane protein</topology>
    </subcellularLocation>
</comment>
<evidence type="ECO:0000256" key="2">
    <source>
        <dbReference type="ARBA" id="ARBA00008854"/>
    </source>
</evidence>
<feature type="coiled-coil region" evidence="6">
    <location>
        <begin position="122"/>
        <end position="149"/>
    </location>
</feature>
<dbReference type="Proteomes" id="UP000242792">
    <property type="component" value="Chromosome"/>
</dbReference>
<dbReference type="EMBL" id="LPXH01000037">
    <property type="protein sequence ID" value="KUF39280.1"/>
    <property type="molecule type" value="Genomic_DNA"/>
</dbReference>
<dbReference type="KEGG" id="cke:B5M06_09285"/>
<organism evidence="8 9">
    <name type="scientific">Comamonas kerstersii</name>
    <dbReference type="NCBI Taxonomy" id="225992"/>
    <lineage>
        <taxon>Bacteria</taxon>
        <taxon>Pseudomonadati</taxon>
        <taxon>Pseudomonadota</taxon>
        <taxon>Betaproteobacteria</taxon>
        <taxon>Burkholderiales</taxon>
        <taxon>Comamonadaceae</taxon>
        <taxon>Comamonas</taxon>
    </lineage>
</organism>
<accession>A0A1V0BIV3</accession>
<dbReference type="AlphaFoldDB" id="A0A0W7YW30"/>
<dbReference type="EMBL" id="CP020121">
    <property type="protein sequence ID" value="AQZ99878.1"/>
    <property type="molecule type" value="Genomic_DNA"/>
</dbReference>
<dbReference type="GO" id="GO:0016020">
    <property type="term" value="C:membrane"/>
    <property type="evidence" value="ECO:0007669"/>
    <property type="project" value="UniProtKB-SubCell"/>
</dbReference>
<keyword evidence="3" id="KW-0812">Transmembrane</keyword>